<proteinExistence type="predicted"/>
<feature type="region of interest" description="Disordered" evidence="1">
    <location>
        <begin position="1"/>
        <end position="54"/>
    </location>
</feature>
<dbReference type="AlphaFoldDB" id="A0A103XJM2"/>
<feature type="non-terminal residue" evidence="2">
    <location>
        <position position="108"/>
    </location>
</feature>
<reference evidence="2 3" key="1">
    <citation type="journal article" date="2016" name="Sci. Rep.">
        <title>The genome sequence of the outbreeding globe artichoke constructed de novo incorporating a phase-aware low-pass sequencing strategy of F1 progeny.</title>
        <authorList>
            <person name="Scaglione D."/>
            <person name="Reyes-Chin-Wo S."/>
            <person name="Acquadro A."/>
            <person name="Froenicke L."/>
            <person name="Portis E."/>
            <person name="Beitel C."/>
            <person name="Tirone M."/>
            <person name="Mauro R."/>
            <person name="Lo Monaco A."/>
            <person name="Mauromicale G."/>
            <person name="Faccioli P."/>
            <person name="Cattivelli L."/>
            <person name="Rieseberg L."/>
            <person name="Michelmore R."/>
            <person name="Lanteri S."/>
        </authorList>
    </citation>
    <scope>NUCLEOTIDE SEQUENCE [LARGE SCALE GENOMIC DNA]</scope>
    <source>
        <strain evidence="2">2C</strain>
    </source>
</reference>
<accession>A0A103XJM2</accession>
<gene>
    <name evidence="2" type="ORF">Ccrd_006093</name>
</gene>
<evidence type="ECO:0000313" key="3">
    <source>
        <dbReference type="Proteomes" id="UP000243975"/>
    </source>
</evidence>
<name>A0A103XJM2_CYNCS</name>
<protein>
    <submittedName>
        <fullName evidence="2">Uncharacterized protein</fullName>
    </submittedName>
</protein>
<dbReference type="Gramene" id="KVH91883">
    <property type="protein sequence ID" value="KVH91883"/>
    <property type="gene ID" value="Ccrd_006093"/>
</dbReference>
<dbReference type="EMBL" id="LEKV01004901">
    <property type="protein sequence ID" value="KVH91883.1"/>
    <property type="molecule type" value="Genomic_DNA"/>
</dbReference>
<keyword evidence="3" id="KW-1185">Reference proteome</keyword>
<sequence>VTRHFQAGSSFPIQARSRARLQVSKTPIEAPRRRLRPPRRRLRPPRRRLKPPTRSIARSFCGFEKFRPVSPNYSTVRNRFPIVTVMAGVAPEGSQFDTRQFDTKMNEL</sequence>
<evidence type="ECO:0000313" key="2">
    <source>
        <dbReference type="EMBL" id="KVH91883.1"/>
    </source>
</evidence>
<organism evidence="2 3">
    <name type="scientific">Cynara cardunculus var. scolymus</name>
    <name type="common">Globe artichoke</name>
    <name type="synonym">Cynara scolymus</name>
    <dbReference type="NCBI Taxonomy" id="59895"/>
    <lineage>
        <taxon>Eukaryota</taxon>
        <taxon>Viridiplantae</taxon>
        <taxon>Streptophyta</taxon>
        <taxon>Embryophyta</taxon>
        <taxon>Tracheophyta</taxon>
        <taxon>Spermatophyta</taxon>
        <taxon>Magnoliopsida</taxon>
        <taxon>eudicotyledons</taxon>
        <taxon>Gunneridae</taxon>
        <taxon>Pentapetalae</taxon>
        <taxon>asterids</taxon>
        <taxon>campanulids</taxon>
        <taxon>Asterales</taxon>
        <taxon>Asteraceae</taxon>
        <taxon>Carduoideae</taxon>
        <taxon>Cardueae</taxon>
        <taxon>Carduinae</taxon>
        <taxon>Cynara</taxon>
    </lineage>
</organism>
<evidence type="ECO:0000256" key="1">
    <source>
        <dbReference type="SAM" id="MobiDB-lite"/>
    </source>
</evidence>
<comment type="caution">
    <text evidence="2">The sequence shown here is derived from an EMBL/GenBank/DDBJ whole genome shotgun (WGS) entry which is preliminary data.</text>
</comment>
<dbReference type="Proteomes" id="UP000243975">
    <property type="component" value="Unassembled WGS sequence"/>
</dbReference>
<feature type="compositionally biased region" description="Basic residues" evidence="1">
    <location>
        <begin position="33"/>
        <end position="51"/>
    </location>
</feature>